<dbReference type="Pfam" id="PF05721">
    <property type="entry name" value="PhyH"/>
    <property type="match status" value="1"/>
</dbReference>
<evidence type="ECO:0000313" key="4">
    <source>
        <dbReference type="Proteomes" id="UP000318186"/>
    </source>
</evidence>
<evidence type="ECO:0000313" key="2">
    <source>
        <dbReference type="EMBL" id="WSC11578.1"/>
    </source>
</evidence>
<reference evidence="2 5" key="2">
    <citation type="submission" date="2022-10" db="EMBL/GenBank/DDBJ databases">
        <title>The complete genomes of actinobacterial strains from the NBC collection.</title>
        <authorList>
            <person name="Joergensen T.S."/>
            <person name="Alvarez Arevalo M."/>
            <person name="Sterndorff E.B."/>
            <person name="Faurdal D."/>
            <person name="Vuksanovic O."/>
            <person name="Mourched A.-S."/>
            <person name="Charusanti P."/>
            <person name="Shaw S."/>
            <person name="Blin K."/>
            <person name="Weber T."/>
        </authorList>
    </citation>
    <scope>NUCLEOTIDE SEQUENCE [LARGE SCALE GENOMIC DNA]</scope>
    <source>
        <strain evidence="2 5">NBC 01769</strain>
    </source>
</reference>
<dbReference type="OrthoDB" id="9796766at2"/>
<dbReference type="Proteomes" id="UP000318186">
    <property type="component" value="Unassembled WGS sequence"/>
</dbReference>
<reference evidence="1 4" key="1">
    <citation type="submission" date="2019-06" db="EMBL/GenBank/DDBJ databases">
        <title>Sequencing the genomes of 1000 actinobacteria strains.</title>
        <authorList>
            <person name="Klenk H.-P."/>
        </authorList>
    </citation>
    <scope>NUCLEOTIDE SEQUENCE [LARGE SCALE GENOMIC DNA]</scope>
    <source>
        <strain evidence="1 4">DSM 42059</strain>
    </source>
</reference>
<dbReference type="AlphaFoldDB" id="A0A561TYC0"/>
<dbReference type="RefSeq" id="WP_145767939.1">
    <property type="nucleotide sequence ID" value="NZ_CP109114.1"/>
</dbReference>
<proteinExistence type="predicted"/>
<keyword evidence="1" id="KW-0560">Oxidoreductase</keyword>
<dbReference type="GO" id="GO:0016706">
    <property type="term" value="F:2-oxoglutarate-dependent dioxygenase activity"/>
    <property type="evidence" value="ECO:0007669"/>
    <property type="project" value="UniProtKB-ARBA"/>
</dbReference>
<keyword evidence="1" id="KW-0223">Dioxygenase</keyword>
<keyword evidence="5" id="KW-1185">Reference proteome</keyword>
<accession>A0A561TYC0</accession>
<dbReference type="PANTHER" id="PTHR20883:SF48">
    <property type="entry name" value="ECTOINE DIOXYGENASE"/>
    <property type="match status" value="1"/>
</dbReference>
<dbReference type="SUPFAM" id="SSF51197">
    <property type="entry name" value="Clavaminate synthase-like"/>
    <property type="match status" value="1"/>
</dbReference>
<dbReference type="InterPro" id="IPR008775">
    <property type="entry name" value="Phytyl_CoA_dOase-like"/>
</dbReference>
<dbReference type="EMBL" id="CP109114">
    <property type="protein sequence ID" value="WSC11578.1"/>
    <property type="molecule type" value="Genomic_DNA"/>
</dbReference>
<protein>
    <submittedName>
        <fullName evidence="1">Phytanoyl-CoA dioxygenase PhyH</fullName>
    </submittedName>
    <submittedName>
        <fullName evidence="2">Phytanoyl-CoA dioxygenase family protein</fullName>
    </submittedName>
</protein>
<name>A0A561TYC0_9ACTN</name>
<gene>
    <name evidence="1" type="ORF">FHX80_12436</name>
    <name evidence="2" type="ORF">OIE64_00905</name>
    <name evidence="3" type="ORF">OIE64_35135</name>
</gene>
<dbReference type="GO" id="GO:0005506">
    <property type="term" value="F:iron ion binding"/>
    <property type="evidence" value="ECO:0007669"/>
    <property type="project" value="UniProtKB-ARBA"/>
</dbReference>
<evidence type="ECO:0000313" key="5">
    <source>
        <dbReference type="Proteomes" id="UP001330827"/>
    </source>
</evidence>
<dbReference type="PANTHER" id="PTHR20883">
    <property type="entry name" value="PHYTANOYL-COA DIOXYGENASE DOMAIN CONTAINING 1"/>
    <property type="match status" value="1"/>
</dbReference>
<dbReference type="Proteomes" id="UP001330827">
    <property type="component" value="Chromosome"/>
</dbReference>
<evidence type="ECO:0000313" key="3">
    <source>
        <dbReference type="EMBL" id="WSC17533.1"/>
    </source>
</evidence>
<dbReference type="EMBL" id="CP109114">
    <property type="protein sequence ID" value="WSC17533.1"/>
    <property type="molecule type" value="Genomic_DNA"/>
</dbReference>
<sequence length="265" mass="27861">MVESYSRGMRENGFVRLPGLAGGAELAGLRRAAGRLEELARDRTASAGDFVLEAPGIGGWAAWQQGSGALPGVLRSADRIHVHEPEFGAVQRALGLAEGPVRAASGATGTLVNSFLWAKPPVVGSAKPWHQDMAFAPPGFAAGQDGIVTIWVALEPATRRNGCLEFIPGSHVLGLFPHTGDRERLPGEAPLRVPVEPHVANGHLPCTAGAVAMPLEPGSAVMFDGMVLHRSAPNTTVSEPRTAVSFVYRVPRPAWTRMEPAAAPV</sequence>
<dbReference type="EMBL" id="VIWW01000002">
    <property type="protein sequence ID" value="TWF92117.1"/>
    <property type="molecule type" value="Genomic_DNA"/>
</dbReference>
<dbReference type="Gene3D" id="2.60.120.620">
    <property type="entry name" value="q2cbj1_9rhob like domain"/>
    <property type="match status" value="1"/>
</dbReference>
<evidence type="ECO:0000313" key="1">
    <source>
        <dbReference type="EMBL" id="TWF92117.1"/>
    </source>
</evidence>
<organism evidence="1 4">
    <name type="scientific">Streptomyces brevispora</name>
    <dbReference type="NCBI Taxonomy" id="887462"/>
    <lineage>
        <taxon>Bacteria</taxon>
        <taxon>Bacillati</taxon>
        <taxon>Actinomycetota</taxon>
        <taxon>Actinomycetes</taxon>
        <taxon>Kitasatosporales</taxon>
        <taxon>Streptomycetaceae</taxon>
        <taxon>Streptomyces</taxon>
    </lineage>
</organism>